<evidence type="ECO:0000313" key="3">
    <source>
        <dbReference type="Proteomes" id="UP000094819"/>
    </source>
</evidence>
<reference evidence="2 3" key="1">
    <citation type="submission" date="2016-06" db="EMBL/GenBank/DDBJ databases">
        <title>Evolution of pathogenesis and genome organization in the Tremellales.</title>
        <authorList>
            <person name="Cuomo C."/>
            <person name="Litvintseva A."/>
            <person name="Heitman J."/>
            <person name="Chen Y."/>
            <person name="Sun S."/>
            <person name="Springer D."/>
            <person name="Dromer F."/>
            <person name="Young S."/>
            <person name="Zeng Q."/>
            <person name="Chapman S."/>
            <person name="Gujja S."/>
            <person name="Saif S."/>
            <person name="Birren B."/>
        </authorList>
    </citation>
    <scope>NUCLEOTIDE SEQUENCE [LARGE SCALE GENOMIC DNA]</scope>
    <source>
        <strain evidence="2 3">CBS 7118</strain>
    </source>
</reference>
<organism evidence="2 3">
    <name type="scientific">Cryptococcus wingfieldii CBS 7118</name>
    <dbReference type="NCBI Taxonomy" id="1295528"/>
    <lineage>
        <taxon>Eukaryota</taxon>
        <taxon>Fungi</taxon>
        <taxon>Dikarya</taxon>
        <taxon>Basidiomycota</taxon>
        <taxon>Agaricomycotina</taxon>
        <taxon>Tremellomycetes</taxon>
        <taxon>Tremellales</taxon>
        <taxon>Cryptococcaceae</taxon>
        <taxon>Cryptococcus</taxon>
    </lineage>
</organism>
<dbReference type="Gene3D" id="3.30.420.40">
    <property type="match status" value="2"/>
</dbReference>
<dbReference type="Pfam" id="PF00022">
    <property type="entry name" value="Actin"/>
    <property type="match status" value="1"/>
</dbReference>
<dbReference type="PANTHER" id="PTHR11937">
    <property type="entry name" value="ACTIN"/>
    <property type="match status" value="1"/>
</dbReference>
<keyword evidence="3" id="KW-1185">Reference proteome</keyword>
<dbReference type="InterPro" id="IPR043129">
    <property type="entry name" value="ATPase_NBD"/>
</dbReference>
<sequence length="504" mass="54270">MTFNFKDMRPLVIDCDTDTIRAAFAIGELFPAPVITIRACYAVPTASSSKAGDTNGDIQVADGQEAGSKSGWLVGEELLNAQEDGRERSLEWRWPFRPSEGAEDWEGREFVISHVYALAGINIPSNTIPLLLIPPASPPLLPLSTQASYTQFAFEAINSPMFSILPAPLAGLFALGATTGIVIYIGPSESSVFLVTDSIVRWECTTTADVGRLDCEAFFEGLLMEDEDLDKELKAAAGKESLQGEEKRKLVKEVAEFVWKECTGPDIEVPALDSRAAEAIRGVQEEEDESFDVAKKLAGDATAAPAVSSHKSKKQQAQAVAAANRAAADAAARAAEQVDLIVVTIPSLPEKEIQLGPVRHRLCEPLLTGKTVGGDTVWEAVGRAIESASLSLGEKLAIWDGVAVIGETAKIQSFSPALVTYLSPYLLSSAELVSDCQPSKLRLLSIPEYFANYRKSTTDLAPFLGGQLVARVAFTETQGKHSISKIDYNYKGPQAIYTVIGEDR</sequence>
<dbReference type="Proteomes" id="UP000094819">
    <property type="component" value="Unassembled WGS sequence"/>
</dbReference>
<evidence type="ECO:0000256" key="1">
    <source>
        <dbReference type="RuleBase" id="RU000487"/>
    </source>
</evidence>
<dbReference type="SUPFAM" id="SSF53067">
    <property type="entry name" value="Actin-like ATPase domain"/>
    <property type="match status" value="2"/>
</dbReference>
<dbReference type="OrthoDB" id="74201at2759"/>
<accession>A0A1E3K6B2</accession>
<evidence type="ECO:0000313" key="2">
    <source>
        <dbReference type="EMBL" id="ODO08403.1"/>
    </source>
</evidence>
<gene>
    <name evidence="2" type="ORF">L198_00132</name>
</gene>
<dbReference type="FunFam" id="3.30.420.40:FF:000411">
    <property type="entry name" value="RNA polymerase II transcription factor"/>
    <property type="match status" value="1"/>
</dbReference>
<proteinExistence type="inferred from homology"/>
<dbReference type="InterPro" id="IPR004000">
    <property type="entry name" value="Actin"/>
</dbReference>
<comment type="similarity">
    <text evidence="1">Belongs to the actin family.</text>
</comment>
<comment type="caution">
    <text evidence="2">The sequence shown here is derived from an EMBL/GenBank/DDBJ whole genome shotgun (WGS) entry which is preliminary data.</text>
</comment>
<dbReference type="AlphaFoldDB" id="A0A1E3K6B2"/>
<protein>
    <submittedName>
        <fullName evidence="2">RNA polymerase II transcription factor</fullName>
    </submittedName>
</protein>
<dbReference type="SMART" id="SM00268">
    <property type="entry name" value="ACTIN"/>
    <property type="match status" value="1"/>
</dbReference>
<dbReference type="RefSeq" id="XP_019035260.1">
    <property type="nucleotide sequence ID" value="XM_019172318.1"/>
</dbReference>
<name>A0A1E3K6B2_9TREE</name>
<dbReference type="EMBL" id="AWGH01000001">
    <property type="protein sequence ID" value="ODO08403.1"/>
    <property type="molecule type" value="Genomic_DNA"/>
</dbReference>
<dbReference type="GeneID" id="30189347"/>